<feature type="chain" id="PRO_5019425354" evidence="1">
    <location>
        <begin position="23"/>
        <end position="273"/>
    </location>
</feature>
<organism evidence="3 4">
    <name type="scientific">Pseudidiomarina homiensis</name>
    <dbReference type="NCBI Taxonomy" id="364198"/>
    <lineage>
        <taxon>Bacteria</taxon>
        <taxon>Pseudomonadati</taxon>
        <taxon>Pseudomonadota</taxon>
        <taxon>Gammaproteobacteria</taxon>
        <taxon>Alteromonadales</taxon>
        <taxon>Idiomarinaceae</taxon>
        <taxon>Pseudidiomarina</taxon>
    </lineage>
</organism>
<dbReference type="OrthoDB" id="526867at2"/>
<gene>
    <name evidence="3" type="ORF">CWI70_09880</name>
</gene>
<comment type="caution">
    <text evidence="3">The sequence shown here is derived from an EMBL/GenBank/DDBJ whole genome shotgun (WGS) entry which is preliminary data.</text>
</comment>
<evidence type="ECO:0000259" key="2">
    <source>
        <dbReference type="Pfam" id="PF04784"/>
    </source>
</evidence>
<dbReference type="PANTHER" id="PTHR46361">
    <property type="entry name" value="ELECTRON CARRIER/ PROTEIN DISULFIDE OXIDOREDUCTASE"/>
    <property type="match status" value="1"/>
</dbReference>
<dbReference type="Proteomes" id="UP000287649">
    <property type="component" value="Unassembled WGS sequence"/>
</dbReference>
<evidence type="ECO:0000313" key="3">
    <source>
        <dbReference type="EMBL" id="RUO53483.1"/>
    </source>
</evidence>
<dbReference type="InterPro" id="IPR006869">
    <property type="entry name" value="DUF547"/>
</dbReference>
<feature type="domain" description="DUF547" evidence="2">
    <location>
        <begin position="79"/>
        <end position="195"/>
    </location>
</feature>
<keyword evidence="4" id="KW-1185">Reference proteome</keyword>
<protein>
    <submittedName>
        <fullName evidence="3">DUF547 domain-containing protein</fullName>
    </submittedName>
</protein>
<name>A0A432XXW1_9GAMM</name>
<sequence>MKNKLIKLITLVWLLPMSGAFAASFDHSHAAYTELLQKHVIVYDDGRRSVVDYAALQADEPALNAYLQELTDVSVEQYDAWNRDQQLAFLINAYNAFTLELIIDNYASFASGEHESIRDLGGLFYSAWELDFVDLLGEMRTLDWIEHDTIRVDFDEPRIHAVLVCAAMSCPKLRAEAYTADALDAQLEDQMQTFLSDRSNNGIDEQGLYLSRIFDWYEEDFGDLRTYVRRYADALADDQAERDLLMGDIRIRYTDYDWRLNNPANAKLRNNAR</sequence>
<dbReference type="EMBL" id="PIPX01000002">
    <property type="protein sequence ID" value="RUO53483.1"/>
    <property type="molecule type" value="Genomic_DNA"/>
</dbReference>
<proteinExistence type="predicted"/>
<keyword evidence="1" id="KW-0732">Signal</keyword>
<dbReference type="AlphaFoldDB" id="A0A432XXW1"/>
<accession>A0A432XXW1</accession>
<evidence type="ECO:0000313" key="4">
    <source>
        <dbReference type="Proteomes" id="UP000287649"/>
    </source>
</evidence>
<dbReference type="Pfam" id="PF04784">
    <property type="entry name" value="DUF547"/>
    <property type="match status" value="1"/>
</dbReference>
<evidence type="ECO:0000256" key="1">
    <source>
        <dbReference type="SAM" id="SignalP"/>
    </source>
</evidence>
<reference evidence="4" key="1">
    <citation type="journal article" date="2018" name="Front. Microbiol.">
        <title>Genome-Based Analysis Reveals the Taxonomy and Diversity of the Family Idiomarinaceae.</title>
        <authorList>
            <person name="Liu Y."/>
            <person name="Lai Q."/>
            <person name="Shao Z."/>
        </authorList>
    </citation>
    <scope>NUCLEOTIDE SEQUENCE [LARGE SCALE GENOMIC DNA]</scope>
    <source>
        <strain evidence="4">PO-M2</strain>
    </source>
</reference>
<feature type="signal peptide" evidence="1">
    <location>
        <begin position="1"/>
        <end position="22"/>
    </location>
</feature>
<dbReference type="PANTHER" id="PTHR46361:SF3">
    <property type="entry name" value="ELECTRON CARRIER_ PROTEIN DISULFIDE OXIDOREDUCTASE"/>
    <property type="match status" value="1"/>
</dbReference>